<dbReference type="PANTHER" id="PTHR32133">
    <property type="entry name" value="OS07G0120400 PROTEIN"/>
    <property type="match status" value="1"/>
</dbReference>
<dbReference type="SUPFAM" id="SSF81383">
    <property type="entry name" value="F-box domain"/>
    <property type="match status" value="1"/>
</dbReference>
<evidence type="ECO:0008006" key="5">
    <source>
        <dbReference type="Google" id="ProtNLM"/>
    </source>
</evidence>
<sequence>MAMATLLTELVEEILLRLPPSEPACLFRAALVCKRWCGIVSAAGFHRRYGEFHGAPPTIAAVYNVDGGDAYVACFRPCASFPPRADRHGKAVVDCRHGRVLLRPMPPIGEDLNHLPMKPVILDVWDPATDEQWKLCLPYLYPNSFYGVVLCAGAGTCNHLGCHGGPFLVVIAGTDLKDIFVYTYSSEAAAWSKPSTIHLDTALNSSSMFSPGLVAGDSIYFMLEEGYRIVKYDLGGCVISMIDPPLSLHDAKGKVYLVETKDGGLGIANVDGYNLHVWYWRLRPGSNGMGQWVEEQVIKLDTVLPVATNGPSTEFDVVGFGEGTDVILGSANAGMFVVWQSSGRVMKADERRAVPFPSLEPMFCYQNFYTPALGAFLKGEGPKVVSSA</sequence>
<proteinExistence type="predicted"/>
<reference evidence="3 4" key="2">
    <citation type="submission" date="2024-10" db="EMBL/GenBank/DDBJ databases">
        <authorList>
            <person name="Ryan C."/>
        </authorList>
    </citation>
    <scope>NUCLEOTIDE SEQUENCE [LARGE SCALE GENOMIC DNA]</scope>
</reference>
<dbReference type="InterPro" id="IPR036047">
    <property type="entry name" value="F-box-like_dom_sf"/>
</dbReference>
<protein>
    <recommendedName>
        <fullName evidence="5">F-box domain-containing protein</fullName>
    </recommendedName>
</protein>
<dbReference type="InterPro" id="IPR056594">
    <property type="entry name" value="AT5G49610-like_b-prop"/>
</dbReference>
<name>A0ABC9GC31_9POAL</name>
<dbReference type="Pfam" id="PF00646">
    <property type="entry name" value="F-box"/>
    <property type="match status" value="1"/>
</dbReference>
<dbReference type="InterPro" id="IPR011043">
    <property type="entry name" value="Gal_Oxase/kelch_b-propeller"/>
</dbReference>
<evidence type="ECO:0000259" key="1">
    <source>
        <dbReference type="Pfam" id="PF00646"/>
    </source>
</evidence>
<gene>
    <name evidence="3" type="ORF">URODEC1_LOCUS114572</name>
</gene>
<keyword evidence="4" id="KW-1185">Reference proteome</keyword>
<dbReference type="SUPFAM" id="SSF50965">
    <property type="entry name" value="Galactose oxidase, central domain"/>
    <property type="match status" value="1"/>
</dbReference>
<feature type="domain" description="F-box" evidence="1">
    <location>
        <begin position="9"/>
        <end position="45"/>
    </location>
</feature>
<accession>A0ABC9GC31</accession>
<reference evidence="4" key="1">
    <citation type="submission" date="2024-06" db="EMBL/GenBank/DDBJ databases">
        <authorList>
            <person name="Ryan C."/>
        </authorList>
    </citation>
    <scope>NUCLEOTIDE SEQUENCE [LARGE SCALE GENOMIC DNA]</scope>
</reference>
<dbReference type="AlphaFoldDB" id="A0ABC9GC31"/>
<dbReference type="InterPro" id="IPR001810">
    <property type="entry name" value="F-box_dom"/>
</dbReference>
<dbReference type="Pfam" id="PF23635">
    <property type="entry name" value="Beta-prop_AT5G49610-like"/>
    <property type="match status" value="1"/>
</dbReference>
<evidence type="ECO:0000313" key="4">
    <source>
        <dbReference type="Proteomes" id="UP001497457"/>
    </source>
</evidence>
<dbReference type="PANTHER" id="PTHR32133:SF386">
    <property type="entry name" value="F-BOX DOMAIN-CONTAINING PROTEIN"/>
    <property type="match status" value="1"/>
</dbReference>
<dbReference type="EMBL" id="OZ075118">
    <property type="protein sequence ID" value="CAL5091821.1"/>
    <property type="molecule type" value="Genomic_DNA"/>
</dbReference>
<dbReference type="Proteomes" id="UP001497457">
    <property type="component" value="Chromosome 8b"/>
</dbReference>
<organism evidence="3 4">
    <name type="scientific">Urochloa decumbens</name>
    <dbReference type="NCBI Taxonomy" id="240449"/>
    <lineage>
        <taxon>Eukaryota</taxon>
        <taxon>Viridiplantae</taxon>
        <taxon>Streptophyta</taxon>
        <taxon>Embryophyta</taxon>
        <taxon>Tracheophyta</taxon>
        <taxon>Spermatophyta</taxon>
        <taxon>Magnoliopsida</taxon>
        <taxon>Liliopsida</taxon>
        <taxon>Poales</taxon>
        <taxon>Poaceae</taxon>
        <taxon>PACMAD clade</taxon>
        <taxon>Panicoideae</taxon>
        <taxon>Panicodae</taxon>
        <taxon>Paniceae</taxon>
        <taxon>Melinidinae</taxon>
        <taxon>Urochloa</taxon>
    </lineage>
</organism>
<feature type="domain" description="F-box protein AT5G49610-like beta-propeller" evidence="2">
    <location>
        <begin position="92"/>
        <end position="304"/>
    </location>
</feature>
<evidence type="ECO:0000313" key="3">
    <source>
        <dbReference type="EMBL" id="CAL5091821.1"/>
    </source>
</evidence>
<evidence type="ECO:0000259" key="2">
    <source>
        <dbReference type="Pfam" id="PF23635"/>
    </source>
</evidence>